<evidence type="ECO:0000313" key="2">
    <source>
        <dbReference type="EMBL" id="AHI30027.1"/>
    </source>
</evidence>
<feature type="domain" description="Allophanate hydrolase C-terminal" evidence="1">
    <location>
        <begin position="1"/>
        <end position="41"/>
    </location>
</feature>
<dbReference type="AlphaFoldDB" id="W5YLD7"/>
<dbReference type="HOGENOM" id="CLU_3235801_0_0_6"/>
<reference evidence="2 3" key="1">
    <citation type="journal article" date="2014" name="Genome Announc.">
        <title>Draft Genome Sequences of Marinobacter similis A3d10T and Marinobacter salarius R9SW1T.</title>
        <authorList>
            <person name="Ivanova E.P."/>
            <person name="Ng H.J."/>
            <person name="Webb H.K."/>
            <person name="Feng G."/>
            <person name="Oshima K."/>
            <person name="Hattori M."/>
            <person name="Ohkuma M."/>
            <person name="Sergeev A.F."/>
            <person name="Mikhailov V.V."/>
            <person name="Crawford R.J."/>
            <person name="Sawabe T."/>
        </authorList>
    </citation>
    <scope>NUCLEOTIDE SEQUENCE [LARGE SCALE GENOMIC DNA]</scope>
    <source>
        <strain evidence="2 3">A3d10</strain>
    </source>
</reference>
<organism evidence="2 3">
    <name type="scientific">Marinobacter similis</name>
    <dbReference type="NCBI Taxonomy" id="1420916"/>
    <lineage>
        <taxon>Bacteria</taxon>
        <taxon>Pseudomonadati</taxon>
        <taxon>Pseudomonadota</taxon>
        <taxon>Gammaproteobacteria</taxon>
        <taxon>Pseudomonadales</taxon>
        <taxon>Marinobacteraceae</taxon>
        <taxon>Marinobacter</taxon>
    </lineage>
</organism>
<protein>
    <recommendedName>
        <fullName evidence="1">Allophanate hydrolase C-terminal domain-containing protein</fullName>
    </recommendedName>
</protein>
<dbReference type="RefSeq" id="WP_269079104.1">
    <property type="nucleotide sequence ID" value="NZ_CP007151.1"/>
</dbReference>
<evidence type="ECO:0000313" key="3">
    <source>
        <dbReference type="Proteomes" id="UP000061489"/>
    </source>
</evidence>
<dbReference type="KEGG" id="msx:AU14_05640"/>
<evidence type="ECO:0000259" key="1">
    <source>
        <dbReference type="Pfam" id="PF21986"/>
    </source>
</evidence>
<accession>W5YLD7</accession>
<dbReference type="InterPro" id="IPR053844">
    <property type="entry name" value="AH_C"/>
</dbReference>
<dbReference type="Proteomes" id="UP000061489">
    <property type="component" value="Chromosome"/>
</dbReference>
<dbReference type="Gene3D" id="3.10.490.10">
    <property type="entry name" value="Gamma-glutamyl cyclotransferase-like"/>
    <property type="match status" value="1"/>
</dbReference>
<sequence>MSISKVELADGGWVSAFICDAIGLEDDKEITSLGGWRGYLATI</sequence>
<dbReference type="STRING" id="1420916.AU14_05640"/>
<proteinExistence type="predicted"/>
<dbReference type="Pfam" id="PF21986">
    <property type="entry name" value="AH_C"/>
    <property type="match status" value="1"/>
</dbReference>
<gene>
    <name evidence="2" type="ORF">AU14_05640</name>
</gene>
<name>W5YLD7_9GAMM</name>
<dbReference type="EMBL" id="CP007151">
    <property type="protein sequence ID" value="AHI30027.1"/>
    <property type="molecule type" value="Genomic_DNA"/>
</dbReference>
<keyword evidence="3" id="KW-1185">Reference proteome</keyword>